<dbReference type="Gene3D" id="2.60.40.1740">
    <property type="entry name" value="hypothetical protein (bacova_03559)"/>
    <property type="match status" value="2"/>
</dbReference>
<comment type="caution">
    <text evidence="3">The sequence shown here is derived from an EMBL/GenBank/DDBJ whole genome shotgun (WGS) entry which is preliminary data.</text>
</comment>
<dbReference type="EMBL" id="SMFL01000005">
    <property type="protein sequence ID" value="TDE14634.1"/>
    <property type="molecule type" value="Genomic_DNA"/>
</dbReference>
<dbReference type="InterPro" id="IPR013728">
    <property type="entry name" value="BT_3987-like_N"/>
</dbReference>
<protein>
    <submittedName>
        <fullName evidence="3">DUF1735 domain-containing protein</fullName>
    </submittedName>
</protein>
<feature type="chain" id="PRO_5020833166" evidence="1">
    <location>
        <begin position="32"/>
        <end position="309"/>
    </location>
</feature>
<dbReference type="Proteomes" id="UP000294850">
    <property type="component" value="Unassembled WGS sequence"/>
</dbReference>
<dbReference type="OrthoDB" id="948486at2"/>
<evidence type="ECO:0000313" key="4">
    <source>
        <dbReference type="Proteomes" id="UP000294850"/>
    </source>
</evidence>
<dbReference type="PROSITE" id="PS51257">
    <property type="entry name" value="PROKAR_LIPOPROTEIN"/>
    <property type="match status" value="1"/>
</dbReference>
<reference evidence="3 4" key="1">
    <citation type="submission" date="2019-03" db="EMBL/GenBank/DDBJ databases">
        <title>Dyadobacter AR-3-6 sp. nov., isolated from arctic soil.</title>
        <authorList>
            <person name="Chaudhary D.K."/>
        </authorList>
    </citation>
    <scope>NUCLEOTIDE SEQUENCE [LARGE SCALE GENOMIC DNA]</scope>
    <source>
        <strain evidence="3 4">AR-3-6</strain>
    </source>
</reference>
<evidence type="ECO:0000259" key="2">
    <source>
        <dbReference type="Pfam" id="PF08522"/>
    </source>
</evidence>
<feature type="domain" description="BT-3987-like N-terminal" evidence="2">
    <location>
        <begin position="199"/>
        <end position="290"/>
    </location>
</feature>
<organism evidence="3 4">
    <name type="scientific">Dyadobacter psychrotolerans</name>
    <dbReference type="NCBI Taxonomy" id="2541721"/>
    <lineage>
        <taxon>Bacteria</taxon>
        <taxon>Pseudomonadati</taxon>
        <taxon>Bacteroidota</taxon>
        <taxon>Cytophagia</taxon>
        <taxon>Cytophagales</taxon>
        <taxon>Spirosomataceae</taxon>
        <taxon>Dyadobacter</taxon>
    </lineage>
</organism>
<feature type="domain" description="BT-3987-like N-terminal" evidence="2">
    <location>
        <begin position="46"/>
        <end position="156"/>
    </location>
</feature>
<name>A0A4R5DQU3_9BACT</name>
<proteinExistence type="predicted"/>
<keyword evidence="4" id="KW-1185">Reference proteome</keyword>
<evidence type="ECO:0000313" key="3">
    <source>
        <dbReference type="EMBL" id="TDE14634.1"/>
    </source>
</evidence>
<keyword evidence="1" id="KW-0732">Signal</keyword>
<accession>A0A4R5DQU3</accession>
<dbReference type="Pfam" id="PF08522">
    <property type="entry name" value="BT_3987-like_N"/>
    <property type="match status" value="2"/>
</dbReference>
<gene>
    <name evidence="3" type="ORF">E0F88_15690</name>
</gene>
<dbReference type="AlphaFoldDB" id="A0A4R5DQU3"/>
<evidence type="ECO:0000256" key="1">
    <source>
        <dbReference type="SAM" id="SignalP"/>
    </source>
</evidence>
<sequence>MDGNHYKRFRIMKNYKNSLLHLLALSLIILAAGCEDRRMNNMVEDKVYLNNFGLNNQNVFKGDNFTYNLQVVKSGVGTQEGEVTITVDESLLAKYYGTKYTLLPAAYYKVKNSTLKIEKSDYQVPFEVSFDAAGIEALQTTTQFTYAIPFKLSSAGSLHTAVETQLYSVVVPTVVSPYLGFKTAGLAAATSSLSLAGSPAETKFYAFVQTNYNNKADLQYKVEVDEAVLTAYNIEKKTSHKILPSQAYRLDPASFLVQNLNNEQALTYYLLKNNAPKGAYMLPLKLTQVSLFGINPAKSTMLIPVSIQD</sequence>
<feature type="signal peptide" evidence="1">
    <location>
        <begin position="1"/>
        <end position="31"/>
    </location>
</feature>